<dbReference type="InterPro" id="IPR036390">
    <property type="entry name" value="WH_DNA-bd_sf"/>
</dbReference>
<evidence type="ECO:0000259" key="1">
    <source>
        <dbReference type="PROSITE" id="PS50956"/>
    </source>
</evidence>
<gene>
    <name evidence="2" type="ORF">HA299_03385</name>
</gene>
<name>A0A832VXD5_9EURY</name>
<dbReference type="SUPFAM" id="SSF46785">
    <property type="entry name" value="Winged helix' DNA-binding domain"/>
    <property type="match status" value="1"/>
</dbReference>
<sequence length="165" mass="18631">MMLSENERKVLQELIINSRATDTEVSSRTGISTTGVGKIRKKLENSRLIRRYVPHLSLEKLGFESIVLLVLRIEDTEDALSLFDSPNLISALRLCTSERTHLALYAFKDTMQASHFVHSLRRENYGTLEVVEAHILSPRNVIKPLSLCVMLEPIEGCDLVAKLRG</sequence>
<protein>
    <submittedName>
        <fullName evidence="2">Lrp/AsnC family transcriptional regulator</fullName>
    </submittedName>
</protein>
<dbReference type="PROSITE" id="PS50956">
    <property type="entry name" value="HTH_ASNC_2"/>
    <property type="match status" value="1"/>
</dbReference>
<proteinExistence type="predicted"/>
<dbReference type="Pfam" id="PF13412">
    <property type="entry name" value="HTH_24"/>
    <property type="match status" value="1"/>
</dbReference>
<accession>A0A832VXD5</accession>
<organism evidence="2 3">
    <name type="scientific">Methermicoccus shengliensis</name>
    <dbReference type="NCBI Taxonomy" id="660064"/>
    <lineage>
        <taxon>Archaea</taxon>
        <taxon>Methanobacteriati</taxon>
        <taxon>Methanobacteriota</taxon>
        <taxon>Stenosarchaea group</taxon>
        <taxon>Methanomicrobia</taxon>
        <taxon>Methanosarcinales</taxon>
        <taxon>Methermicoccaceae</taxon>
        <taxon>Methermicoccus</taxon>
    </lineage>
</organism>
<dbReference type="RefSeq" id="WP_042687477.1">
    <property type="nucleotide sequence ID" value="NZ_DUIH01000011.1"/>
</dbReference>
<dbReference type="Gene3D" id="1.10.10.10">
    <property type="entry name" value="Winged helix-like DNA-binding domain superfamily/Winged helix DNA-binding domain"/>
    <property type="match status" value="1"/>
</dbReference>
<evidence type="ECO:0000313" key="2">
    <source>
        <dbReference type="EMBL" id="HIH69648.1"/>
    </source>
</evidence>
<dbReference type="Proteomes" id="UP000600363">
    <property type="component" value="Unassembled WGS sequence"/>
</dbReference>
<dbReference type="AlphaFoldDB" id="A0A832VXD5"/>
<dbReference type="InterPro" id="IPR036388">
    <property type="entry name" value="WH-like_DNA-bd_sf"/>
</dbReference>
<evidence type="ECO:0000313" key="3">
    <source>
        <dbReference type="Proteomes" id="UP000600363"/>
    </source>
</evidence>
<dbReference type="GO" id="GO:0043565">
    <property type="term" value="F:sequence-specific DNA binding"/>
    <property type="evidence" value="ECO:0007669"/>
    <property type="project" value="InterPro"/>
</dbReference>
<dbReference type="InterPro" id="IPR000485">
    <property type="entry name" value="AsnC-type_HTH_dom"/>
</dbReference>
<feature type="domain" description="HTH asnC-type" evidence="1">
    <location>
        <begin position="3"/>
        <end position="64"/>
    </location>
</feature>
<comment type="caution">
    <text evidence="2">The sequence shown here is derived from an EMBL/GenBank/DDBJ whole genome shotgun (WGS) entry which is preliminary data.</text>
</comment>
<dbReference type="EMBL" id="DUIH01000011">
    <property type="protein sequence ID" value="HIH69648.1"/>
    <property type="molecule type" value="Genomic_DNA"/>
</dbReference>
<reference evidence="2" key="1">
    <citation type="journal article" date="2020" name="bioRxiv">
        <title>A rank-normalized archaeal taxonomy based on genome phylogeny resolves widespread incomplete and uneven classifications.</title>
        <authorList>
            <person name="Rinke C."/>
            <person name="Chuvochina M."/>
            <person name="Mussig A.J."/>
            <person name="Chaumeil P.-A."/>
            <person name="Waite D.W."/>
            <person name="Whitman W.B."/>
            <person name="Parks D.H."/>
            <person name="Hugenholtz P."/>
        </authorList>
    </citation>
    <scope>NUCLEOTIDE SEQUENCE</scope>
    <source>
        <strain evidence="2">UBA12518</strain>
    </source>
</reference>